<feature type="repeat" description="ANK" evidence="3">
    <location>
        <begin position="318"/>
        <end position="350"/>
    </location>
</feature>
<reference evidence="5 6" key="1">
    <citation type="journal article" date="2021" name="Microb. Ecol.">
        <title>Candidatus Mesenet longicola: Novel Endosymbionts of Brontispa longissima that Induce Cytoplasmic Incompatibility.</title>
        <authorList>
            <person name="Takano S."/>
            <person name="Gotoh Y."/>
            <person name="Hayashi T."/>
        </authorList>
    </citation>
    <scope>NUCLEOTIDE SEQUENCE [LARGE SCALE GENOMIC DNA]</scope>
    <source>
        <strain evidence="5">L5</strain>
    </source>
</reference>
<dbReference type="SUPFAM" id="SSF48403">
    <property type="entry name" value="Ankyrin repeat"/>
    <property type="match status" value="2"/>
</dbReference>
<dbReference type="PANTHER" id="PTHR24198:SF165">
    <property type="entry name" value="ANKYRIN REPEAT-CONTAINING PROTEIN-RELATED"/>
    <property type="match status" value="1"/>
</dbReference>
<evidence type="ECO:0000256" key="2">
    <source>
        <dbReference type="ARBA" id="ARBA00023043"/>
    </source>
</evidence>
<evidence type="ECO:0000256" key="1">
    <source>
        <dbReference type="ARBA" id="ARBA00022737"/>
    </source>
</evidence>
<keyword evidence="1" id="KW-0677">Repeat</keyword>
<feature type="repeat" description="ANK" evidence="3">
    <location>
        <begin position="588"/>
        <end position="610"/>
    </location>
</feature>
<dbReference type="InterPro" id="IPR036770">
    <property type="entry name" value="Ankyrin_rpt-contain_sf"/>
</dbReference>
<organism evidence="5 6">
    <name type="scientific">Candidatus Mesenet longicola</name>
    <dbReference type="NCBI Taxonomy" id="1892558"/>
    <lineage>
        <taxon>Bacteria</taxon>
        <taxon>Pseudomonadati</taxon>
        <taxon>Pseudomonadota</taxon>
        <taxon>Alphaproteobacteria</taxon>
        <taxon>Rickettsiales</taxon>
        <taxon>Anaplasmataceae</taxon>
        <taxon>Candidatus Mesenet</taxon>
    </lineage>
</organism>
<evidence type="ECO:0000256" key="4">
    <source>
        <dbReference type="SAM" id="MobiDB-lite"/>
    </source>
</evidence>
<dbReference type="AlphaFoldDB" id="A0A8J3HPU2"/>
<evidence type="ECO:0008006" key="7">
    <source>
        <dbReference type="Google" id="ProtNLM"/>
    </source>
</evidence>
<dbReference type="PANTHER" id="PTHR24198">
    <property type="entry name" value="ANKYRIN REPEAT AND PROTEIN KINASE DOMAIN-CONTAINING PROTEIN"/>
    <property type="match status" value="1"/>
</dbReference>
<dbReference type="Proteomes" id="UP000637906">
    <property type="component" value="Unassembled WGS sequence"/>
</dbReference>
<dbReference type="PROSITE" id="PS50297">
    <property type="entry name" value="ANK_REP_REGION"/>
    <property type="match status" value="4"/>
</dbReference>
<dbReference type="Pfam" id="PF12796">
    <property type="entry name" value="Ank_2"/>
    <property type="match status" value="2"/>
</dbReference>
<evidence type="ECO:0000313" key="5">
    <source>
        <dbReference type="EMBL" id="GHM59829.1"/>
    </source>
</evidence>
<comment type="caution">
    <text evidence="5">The sequence shown here is derived from an EMBL/GenBank/DDBJ whole genome shotgun (WGS) entry which is preliminary data.</text>
</comment>
<feature type="compositionally biased region" description="Polar residues" evidence="4">
    <location>
        <begin position="143"/>
        <end position="166"/>
    </location>
</feature>
<feature type="compositionally biased region" description="Basic and acidic residues" evidence="4">
    <location>
        <begin position="264"/>
        <end position="284"/>
    </location>
</feature>
<name>A0A8J3HPU2_9RICK</name>
<gene>
    <name evidence="5" type="ORF">sL5_08220</name>
</gene>
<feature type="compositionally biased region" description="Polar residues" evidence="4">
    <location>
        <begin position="216"/>
        <end position="233"/>
    </location>
</feature>
<dbReference type="Pfam" id="PF00023">
    <property type="entry name" value="Ank"/>
    <property type="match status" value="1"/>
</dbReference>
<keyword evidence="6" id="KW-1185">Reference proteome</keyword>
<sequence>MLGSEQQLDDNNTSLGFPKTILDLDNGSIINQGFKDLEMILNENDVVQASNDLSTTPGDDNAINQTLDNSETVPNIAIPDFDDLKAILDKNDITILDFEVILNENDIIQASNDLSTTSGDGNAISSTTEALDNAKGINEIANQSSIPFVNDQTTQPQDKESQNSTIDKAEPGSSGISQQVLATVYNDCVQELQVTYSNCINKLQTVYNNINKFQTDASLPNSNDSQLPNIKSGNSKETKGSLHPVTKGKDLKIIKKLLQGKTDINEKNNMDDSRSFDVKSRSSEETQGLLHSAAKSKDLETIKKLLHSGANINEQDNNGNTPLHVAVKLNRIDILNTLLEFNPDTELRNNQGSTPLHCAIGCICLRATKLLLNYGADTNAQDSRGNTVLHKIISSKSSKVILSLEPILENKNTDLNIKNSKGESFVNIVLSKFERLNHIDKKQFIHRLKPVWELYSKLNNESRLIIEGSKELNAIVERYRNNALQTYNSLVNSVKLCSTKEKIIEILRLRKVKINDKDLNSNTLLHKAVGGPCNLKVIEMLLGIGSDVNAQNDRCSTALHIVASSDKRLAITKILLSYSANVNLQNISGQTPLHIAAARSNTSTLEVLLNFSDIDPNKQDMLGNTALHNALRSKMPFRTVESLLKSNKISLNIKNKERQCFISIVLDAFKKKIKGNEDLVKLLAKHYSRLDDESKLIIKNDSKFYAVVEKHTKNFTPYNVLSQPSSSSYVNEFLNIIK</sequence>
<proteinExistence type="predicted"/>
<accession>A0A8J3HPU2</accession>
<feature type="region of interest" description="Disordered" evidence="4">
    <location>
        <begin position="264"/>
        <end position="293"/>
    </location>
</feature>
<dbReference type="PRINTS" id="PR01415">
    <property type="entry name" value="ANKYRIN"/>
</dbReference>
<feature type="region of interest" description="Disordered" evidence="4">
    <location>
        <begin position="216"/>
        <end position="245"/>
    </location>
</feature>
<feature type="repeat" description="ANK" evidence="3">
    <location>
        <begin position="351"/>
        <end position="383"/>
    </location>
</feature>
<dbReference type="Gene3D" id="1.25.40.20">
    <property type="entry name" value="Ankyrin repeat-containing domain"/>
    <property type="match status" value="3"/>
</dbReference>
<dbReference type="EMBL" id="BNGU01000038">
    <property type="protein sequence ID" value="GHM59829.1"/>
    <property type="molecule type" value="Genomic_DNA"/>
</dbReference>
<feature type="repeat" description="ANK" evidence="3">
    <location>
        <begin position="285"/>
        <end position="317"/>
    </location>
</feature>
<dbReference type="PROSITE" id="PS50088">
    <property type="entry name" value="ANK_REPEAT"/>
    <property type="match status" value="6"/>
</dbReference>
<feature type="repeat" description="ANK" evidence="3">
    <location>
        <begin position="520"/>
        <end position="553"/>
    </location>
</feature>
<dbReference type="InterPro" id="IPR002110">
    <property type="entry name" value="Ankyrin_rpt"/>
</dbReference>
<dbReference type="SMART" id="SM00248">
    <property type="entry name" value="ANK"/>
    <property type="match status" value="10"/>
</dbReference>
<evidence type="ECO:0000313" key="6">
    <source>
        <dbReference type="Proteomes" id="UP000637906"/>
    </source>
</evidence>
<evidence type="ECO:0000256" key="3">
    <source>
        <dbReference type="PROSITE-ProRule" id="PRU00023"/>
    </source>
</evidence>
<protein>
    <recommendedName>
        <fullName evidence="7">Ankyrin repeat domain-containing protein</fullName>
    </recommendedName>
</protein>
<keyword evidence="2 3" id="KW-0040">ANK repeat</keyword>
<feature type="region of interest" description="Disordered" evidence="4">
    <location>
        <begin position="143"/>
        <end position="173"/>
    </location>
</feature>
<feature type="repeat" description="ANK" evidence="3">
    <location>
        <begin position="554"/>
        <end position="587"/>
    </location>
</feature>